<dbReference type="PANTHER" id="PTHR23389">
    <property type="entry name" value="CHROMOSOME TRANSMISSION FIDELITY FACTOR 18"/>
    <property type="match status" value="1"/>
</dbReference>
<dbReference type="GeneTree" id="ENSGT00730000111066"/>
<reference evidence="3" key="1">
    <citation type="submission" date="2018-06" db="EMBL/GenBank/DDBJ databases">
        <title>Genome assembly of Danube salmon.</title>
        <authorList>
            <person name="Macqueen D.J."/>
            <person name="Gundappa M.K."/>
        </authorList>
    </citation>
    <scope>NUCLEOTIDE SEQUENCE [LARGE SCALE GENOMIC DNA]</scope>
</reference>
<dbReference type="Gene3D" id="1.10.8.60">
    <property type="match status" value="1"/>
</dbReference>
<dbReference type="GO" id="GO:0061860">
    <property type="term" value="F:DNA clamp unloader activity"/>
    <property type="evidence" value="ECO:0007669"/>
    <property type="project" value="TreeGrafter"/>
</dbReference>
<evidence type="ECO:0000256" key="1">
    <source>
        <dbReference type="ARBA" id="ARBA00022705"/>
    </source>
</evidence>
<dbReference type="STRING" id="62062.ENSHHUP00000027417"/>
<dbReference type="GO" id="GO:0006260">
    <property type="term" value="P:DNA replication"/>
    <property type="evidence" value="ECO:0007669"/>
    <property type="project" value="UniProtKB-KW"/>
</dbReference>
<dbReference type="PANTHER" id="PTHR23389:SF6">
    <property type="entry name" value="REPLICATION FACTOR C SUBUNIT 1"/>
    <property type="match status" value="1"/>
</dbReference>
<dbReference type="Gene3D" id="3.40.50.300">
    <property type="entry name" value="P-loop containing nucleotide triphosphate hydrolases"/>
    <property type="match status" value="1"/>
</dbReference>
<accession>A0A4W5LNF3</accession>
<dbReference type="InterPro" id="IPR027417">
    <property type="entry name" value="P-loop_NTPase"/>
</dbReference>
<reference evidence="2" key="3">
    <citation type="submission" date="2025-09" db="UniProtKB">
        <authorList>
            <consortium name="Ensembl"/>
        </authorList>
    </citation>
    <scope>IDENTIFICATION</scope>
</reference>
<protein>
    <submittedName>
        <fullName evidence="2">Uncharacterized protein</fullName>
    </submittedName>
</protein>
<reference evidence="2" key="2">
    <citation type="submission" date="2025-08" db="UniProtKB">
        <authorList>
            <consortium name="Ensembl"/>
        </authorList>
    </citation>
    <scope>IDENTIFICATION</scope>
</reference>
<dbReference type="GO" id="GO:0003677">
    <property type="term" value="F:DNA binding"/>
    <property type="evidence" value="ECO:0007669"/>
    <property type="project" value="TreeGrafter"/>
</dbReference>
<organism evidence="2 3">
    <name type="scientific">Hucho hucho</name>
    <name type="common">huchen</name>
    <dbReference type="NCBI Taxonomy" id="62062"/>
    <lineage>
        <taxon>Eukaryota</taxon>
        <taxon>Metazoa</taxon>
        <taxon>Chordata</taxon>
        <taxon>Craniata</taxon>
        <taxon>Vertebrata</taxon>
        <taxon>Euteleostomi</taxon>
        <taxon>Actinopterygii</taxon>
        <taxon>Neopterygii</taxon>
        <taxon>Teleostei</taxon>
        <taxon>Protacanthopterygii</taxon>
        <taxon>Salmoniformes</taxon>
        <taxon>Salmonidae</taxon>
        <taxon>Salmoninae</taxon>
        <taxon>Hucho</taxon>
    </lineage>
</organism>
<keyword evidence="1" id="KW-0235">DNA replication</keyword>
<dbReference type="SUPFAM" id="SSF52540">
    <property type="entry name" value="P-loop containing nucleoside triphosphate hydrolases"/>
    <property type="match status" value="1"/>
</dbReference>
<evidence type="ECO:0000313" key="2">
    <source>
        <dbReference type="Ensembl" id="ENSHHUP00000027417.1"/>
    </source>
</evidence>
<dbReference type="Ensembl" id="ENSHHUT00000028509.1">
    <property type="protein sequence ID" value="ENSHHUP00000027417.1"/>
    <property type="gene ID" value="ENSHHUG00000017391.1"/>
</dbReference>
<dbReference type="Proteomes" id="UP000314982">
    <property type="component" value="Unassembled WGS sequence"/>
</dbReference>
<keyword evidence="3" id="KW-1185">Reference proteome</keyword>
<name>A0A4W5LNF3_9TELE</name>
<evidence type="ECO:0000313" key="3">
    <source>
        <dbReference type="Proteomes" id="UP000314982"/>
    </source>
</evidence>
<dbReference type="AlphaFoldDB" id="A0A4W5LNF3"/>
<proteinExistence type="predicted"/>
<dbReference type="GO" id="GO:0005634">
    <property type="term" value="C:nucleus"/>
    <property type="evidence" value="ECO:0007669"/>
    <property type="project" value="TreeGrafter"/>
</dbReference>
<dbReference type="Pfam" id="PF25361">
    <property type="entry name" value="AAA_lid_RFC1"/>
    <property type="match status" value="1"/>
</dbReference>
<sequence length="101" mass="11372">MIGLIKQSRIPIICMCNDRNHQKIRSLANYCFDLRFQRPRLEQIKGAMMSIAFKEGLKVPPPALNEMILASNQDIRQVNKGIDTSEDVVAELQSSVTVATI</sequence>